<proteinExistence type="predicted"/>
<dbReference type="Pfam" id="PF08379">
    <property type="entry name" value="Bact_transglu_N"/>
    <property type="match status" value="1"/>
</dbReference>
<dbReference type="Gene3D" id="3.10.620.30">
    <property type="match status" value="1"/>
</dbReference>
<dbReference type="Pfam" id="PF01841">
    <property type="entry name" value="Transglut_core"/>
    <property type="match status" value="1"/>
</dbReference>
<dbReference type="PANTHER" id="PTHR33490">
    <property type="entry name" value="BLR5614 PROTEIN-RELATED"/>
    <property type="match status" value="1"/>
</dbReference>
<comment type="caution">
    <text evidence="2">The sequence shown here is derived from an EMBL/GenBank/DDBJ whole genome shotgun (WGS) entry which is preliminary data.</text>
</comment>
<sequence length="322" mass="36138">MSMSAVRYHLLHDTIYRYTHPVSESRQMIRLSPRALKGQRSLSHRLLIDPEPSRAEDWTDSFGNRVRTIDLESSHEHLLIRAESWVELTPPVNASFDESPPWEQVRDTLAYRAGRPLTPEILEASPFCFESPNIRLKREFAAYALEIFTPGQPLLACVKHLMARIFSEFTFDPEATDVATPVTEVFAKRRGVCQDLSHVMISCLRSIGLASRYVSGYLLTLPPPGKPRLIGADATHAWVSVFCPGIGWFDFDPTNNTTPQLEHITVGWGRDFADVSPVRGVILGAGSHSLDISVTVVPEAEFSLIYENGTSFDRALHQHLSE</sequence>
<dbReference type="Proteomes" id="UP000319502">
    <property type="component" value="Unassembled WGS sequence"/>
</dbReference>
<protein>
    <submittedName>
        <fullName evidence="2">Transglutaminase family protein</fullName>
    </submittedName>
</protein>
<dbReference type="AlphaFoldDB" id="A0A557QIJ6"/>
<dbReference type="EMBL" id="VMNK01000016">
    <property type="protein sequence ID" value="TVO52723.1"/>
    <property type="molecule type" value="Genomic_DNA"/>
</dbReference>
<accession>A0A557QIJ6</accession>
<evidence type="ECO:0000313" key="3">
    <source>
        <dbReference type="Proteomes" id="UP000319502"/>
    </source>
</evidence>
<evidence type="ECO:0000313" key="2">
    <source>
        <dbReference type="EMBL" id="TVO52723.1"/>
    </source>
</evidence>
<dbReference type="InterPro" id="IPR038765">
    <property type="entry name" value="Papain-like_cys_pep_sf"/>
</dbReference>
<name>A0A557QIJ6_9RHOO</name>
<dbReference type="PANTHER" id="PTHR33490:SF7">
    <property type="entry name" value="BLR2979 PROTEIN"/>
    <property type="match status" value="1"/>
</dbReference>
<organism evidence="2 3">
    <name type="scientific">Denitromonas halophila</name>
    <dbReference type="NCBI Taxonomy" id="1629404"/>
    <lineage>
        <taxon>Bacteria</taxon>
        <taxon>Pseudomonadati</taxon>
        <taxon>Pseudomonadota</taxon>
        <taxon>Betaproteobacteria</taxon>
        <taxon>Rhodocyclales</taxon>
        <taxon>Zoogloeaceae</taxon>
        <taxon>Denitromonas</taxon>
    </lineage>
</organism>
<dbReference type="SMART" id="SM00460">
    <property type="entry name" value="TGc"/>
    <property type="match status" value="1"/>
</dbReference>
<keyword evidence="3" id="KW-1185">Reference proteome</keyword>
<evidence type="ECO:0000259" key="1">
    <source>
        <dbReference type="SMART" id="SM00460"/>
    </source>
</evidence>
<gene>
    <name evidence="2" type="ORF">FHP91_17480</name>
</gene>
<feature type="domain" description="Transglutaminase-like" evidence="1">
    <location>
        <begin position="185"/>
        <end position="255"/>
    </location>
</feature>
<dbReference type="InterPro" id="IPR002931">
    <property type="entry name" value="Transglutaminase-like"/>
</dbReference>
<dbReference type="SUPFAM" id="SSF54001">
    <property type="entry name" value="Cysteine proteinases"/>
    <property type="match status" value="1"/>
</dbReference>
<reference evidence="2 3" key="1">
    <citation type="submission" date="2019-07" db="EMBL/GenBank/DDBJ databases">
        <title>The pathways for chlorine oxyanion respiration interact through the shared metabolite chlorate.</title>
        <authorList>
            <person name="Barnum T.P."/>
            <person name="Cheng Y."/>
            <person name="Hill K.A."/>
            <person name="Lucas L.N."/>
            <person name="Carlson H.K."/>
            <person name="Coates J.D."/>
        </authorList>
    </citation>
    <scope>NUCLEOTIDE SEQUENCE [LARGE SCALE GENOMIC DNA]</scope>
    <source>
        <strain evidence="2 3">SFB-3</strain>
    </source>
</reference>
<dbReference type="OrthoDB" id="5438043at2"/>
<dbReference type="InterPro" id="IPR013589">
    <property type="entry name" value="Bac_transglu_N"/>
</dbReference>